<feature type="transmembrane region" description="Helical" evidence="1">
    <location>
        <begin position="96"/>
        <end position="117"/>
    </location>
</feature>
<dbReference type="AlphaFoldDB" id="A0A916EL23"/>
<keyword evidence="1" id="KW-0812">Transmembrane</keyword>
<dbReference type="OrthoDB" id="2332199at2759"/>
<feature type="transmembrane region" description="Helical" evidence="1">
    <location>
        <begin position="201"/>
        <end position="218"/>
    </location>
</feature>
<evidence type="ECO:0000313" key="3">
    <source>
        <dbReference type="Proteomes" id="UP000684084"/>
    </source>
</evidence>
<evidence type="ECO:0000313" key="2">
    <source>
        <dbReference type="EMBL" id="CAB5391708.1"/>
    </source>
</evidence>
<feature type="transmembrane region" description="Helical" evidence="1">
    <location>
        <begin position="224"/>
        <end position="243"/>
    </location>
</feature>
<name>A0A916EL23_9GLOM</name>
<dbReference type="Proteomes" id="UP000684084">
    <property type="component" value="Unassembled WGS sequence"/>
</dbReference>
<feature type="transmembrane region" description="Helical" evidence="1">
    <location>
        <begin position="64"/>
        <end position="90"/>
    </location>
</feature>
<protein>
    <submittedName>
        <fullName evidence="2">Uncharacterized protein</fullName>
    </submittedName>
</protein>
<reference evidence="2" key="1">
    <citation type="submission" date="2020-05" db="EMBL/GenBank/DDBJ databases">
        <authorList>
            <person name="Rincon C."/>
            <person name="Sanders R I."/>
            <person name="Robbins C."/>
            <person name="Chaturvedi A."/>
        </authorList>
    </citation>
    <scope>NUCLEOTIDE SEQUENCE</scope>
    <source>
        <strain evidence="2">CHB12</strain>
    </source>
</reference>
<dbReference type="EMBL" id="CAGKOT010000073">
    <property type="protein sequence ID" value="CAB5391708.1"/>
    <property type="molecule type" value="Genomic_DNA"/>
</dbReference>
<evidence type="ECO:0000256" key="1">
    <source>
        <dbReference type="SAM" id="Phobius"/>
    </source>
</evidence>
<keyword evidence="1" id="KW-0472">Membrane</keyword>
<sequence length="290" mass="32952">MPPVPSNIELTSVHPPSNKLKVLRVFNVLTILLNFFSNSYSMVFSRPNVGEISNKNPTYFTPSLIFSVVENGVSWWFSLSNLFLCGWLFFWIRENFIVSEIFVLLILISTSMAHNWLMTKYTPNHLPSSVANKIVKSTHIPFAMFSAFSWLSLFHNGFVAFAPGYEHDEYANIAVVLAWFLAIIGICWCITGVFSHGKRDGVFSFTIAWALLGVAIHQRETKNLSITCNILALAEFIIIFIVWNRHGGNSLELLRAGIGSRPTRSRIANSRNDIREPLLPQNREEIFIDH</sequence>
<feature type="transmembrane region" description="Helical" evidence="1">
    <location>
        <begin position="138"/>
        <end position="158"/>
    </location>
</feature>
<comment type="caution">
    <text evidence="2">The sequence shown here is derived from an EMBL/GenBank/DDBJ whole genome shotgun (WGS) entry which is preliminary data.</text>
</comment>
<feature type="transmembrane region" description="Helical" evidence="1">
    <location>
        <begin position="170"/>
        <end position="194"/>
    </location>
</feature>
<dbReference type="VEuPathDB" id="FungiDB:RhiirFUN_014082"/>
<keyword evidence="1" id="KW-1133">Transmembrane helix</keyword>
<proteinExistence type="predicted"/>
<gene>
    <name evidence="2" type="ORF">CHRIB12_LOCUS22080</name>
</gene>
<accession>A0A916EL23</accession>
<organism evidence="2 3">
    <name type="scientific">Rhizophagus irregularis</name>
    <dbReference type="NCBI Taxonomy" id="588596"/>
    <lineage>
        <taxon>Eukaryota</taxon>
        <taxon>Fungi</taxon>
        <taxon>Fungi incertae sedis</taxon>
        <taxon>Mucoromycota</taxon>
        <taxon>Glomeromycotina</taxon>
        <taxon>Glomeromycetes</taxon>
        <taxon>Glomerales</taxon>
        <taxon>Glomeraceae</taxon>
        <taxon>Rhizophagus</taxon>
    </lineage>
</organism>